<comment type="subcellular location">
    <subcellularLocation>
        <location evidence="1">Membrane</location>
        <topology evidence="1">Multi-pass membrane protein</topology>
    </subcellularLocation>
</comment>
<dbReference type="CDD" id="cd12916">
    <property type="entry name" value="VKOR_1"/>
    <property type="match status" value="1"/>
</dbReference>
<dbReference type="STRING" id="1579979.WM2015_1033"/>
<dbReference type="Pfam" id="PF07884">
    <property type="entry name" value="VKOR"/>
    <property type="match status" value="1"/>
</dbReference>
<dbReference type="AlphaFoldDB" id="A0A0K0XUR8"/>
<evidence type="ECO:0000256" key="7">
    <source>
        <dbReference type="ARBA" id="ARBA00023136"/>
    </source>
</evidence>
<dbReference type="InterPro" id="IPR036249">
    <property type="entry name" value="Thioredoxin-like_sf"/>
</dbReference>
<keyword evidence="4" id="KW-0874">Quinone</keyword>
<dbReference type="InterPro" id="IPR038354">
    <property type="entry name" value="VKOR_sf"/>
</dbReference>
<keyword evidence="5" id="KW-1133">Transmembrane helix</keyword>
<evidence type="ECO:0000256" key="5">
    <source>
        <dbReference type="ARBA" id="ARBA00022989"/>
    </source>
</evidence>
<dbReference type="PANTHER" id="PTHR34573">
    <property type="entry name" value="VKC DOMAIN-CONTAINING PROTEIN"/>
    <property type="match status" value="1"/>
</dbReference>
<evidence type="ECO:0000256" key="2">
    <source>
        <dbReference type="ARBA" id="ARBA00006214"/>
    </source>
</evidence>
<reference evidence="10 11" key="1">
    <citation type="submission" date="2015-07" db="EMBL/GenBank/DDBJ databases">
        <authorList>
            <person name="Noorani M."/>
        </authorList>
    </citation>
    <scope>NUCLEOTIDE SEQUENCE [LARGE SCALE GENOMIC DNA]</scope>
    <source>
        <strain evidence="10 11">KCTC 42284</strain>
    </source>
</reference>
<evidence type="ECO:0000313" key="10">
    <source>
        <dbReference type="EMBL" id="AKS41410.1"/>
    </source>
</evidence>
<keyword evidence="7" id="KW-0472">Membrane</keyword>
<sequence>MARKSRSRKHAPAKPTPARPRYAPDWITLGLSAFGMLVTGYLVITTLTTGTPVGCGVGSSCDIVQQSRWSTLLGLPVALWGFGLYLVIALVAGLGRARPKRWQQLWALSFFGLIFSLYLTLVGWLELDALCWWCTLSLATVLALVITLTFRRPGLDEGPFWGNFLLGRGVTVAVLLVALHGIYNGWFEAPADPKLEALAQHLDRTGATFYGAFWCPTCQDQKAIFGAAADDLPYFECSPNGRNAGLAFECASENISNFPTWVIGSRRLDGIQTPEDLARYSRFDWEGWQPPE</sequence>
<evidence type="ECO:0000256" key="8">
    <source>
        <dbReference type="ARBA" id="ARBA00023157"/>
    </source>
</evidence>
<dbReference type="KEGG" id="wma:WM2015_1033"/>
<dbReference type="PANTHER" id="PTHR34573:SF1">
    <property type="entry name" value="VITAMIN K EPOXIDE REDUCTASE DOMAIN-CONTAINING PROTEIN"/>
    <property type="match status" value="1"/>
</dbReference>
<keyword evidence="9" id="KW-0676">Redox-active center</keyword>
<dbReference type="RefSeq" id="WP_049725049.1">
    <property type="nucleotide sequence ID" value="NZ_CP012154.1"/>
</dbReference>
<protein>
    <submittedName>
        <fullName evidence="10">Vitamin K epoxide reductase</fullName>
    </submittedName>
</protein>
<evidence type="ECO:0000313" key="11">
    <source>
        <dbReference type="Proteomes" id="UP000066624"/>
    </source>
</evidence>
<gene>
    <name evidence="10" type="ORF">WM2015_1033</name>
</gene>
<dbReference type="SMART" id="SM00756">
    <property type="entry name" value="VKc"/>
    <property type="match status" value="1"/>
</dbReference>
<dbReference type="InterPro" id="IPR012932">
    <property type="entry name" value="VKOR"/>
</dbReference>
<dbReference type="SUPFAM" id="SSF52833">
    <property type="entry name" value="Thioredoxin-like"/>
    <property type="match status" value="1"/>
</dbReference>
<evidence type="ECO:0000256" key="4">
    <source>
        <dbReference type="ARBA" id="ARBA00022719"/>
    </source>
</evidence>
<keyword evidence="8" id="KW-1015">Disulfide bond</keyword>
<evidence type="ECO:0000256" key="3">
    <source>
        <dbReference type="ARBA" id="ARBA00022692"/>
    </source>
</evidence>
<keyword evidence="11" id="KW-1185">Reference proteome</keyword>
<name>A0A0K0XUR8_9GAMM</name>
<evidence type="ECO:0000256" key="6">
    <source>
        <dbReference type="ARBA" id="ARBA00023002"/>
    </source>
</evidence>
<dbReference type="InterPro" id="IPR044698">
    <property type="entry name" value="VKOR/LTO1"/>
</dbReference>
<keyword evidence="3" id="KW-0812">Transmembrane</keyword>
<dbReference type="GO" id="GO:0016020">
    <property type="term" value="C:membrane"/>
    <property type="evidence" value="ECO:0007669"/>
    <property type="project" value="UniProtKB-SubCell"/>
</dbReference>
<dbReference type="EMBL" id="CP012154">
    <property type="protein sequence ID" value="AKS41410.1"/>
    <property type="molecule type" value="Genomic_DNA"/>
</dbReference>
<dbReference type="Proteomes" id="UP000066624">
    <property type="component" value="Chromosome"/>
</dbReference>
<organism evidence="10 11">
    <name type="scientific">Wenzhouxiangella marina</name>
    <dbReference type="NCBI Taxonomy" id="1579979"/>
    <lineage>
        <taxon>Bacteria</taxon>
        <taxon>Pseudomonadati</taxon>
        <taxon>Pseudomonadota</taxon>
        <taxon>Gammaproteobacteria</taxon>
        <taxon>Chromatiales</taxon>
        <taxon>Wenzhouxiangellaceae</taxon>
        <taxon>Wenzhouxiangella</taxon>
    </lineage>
</organism>
<evidence type="ECO:0000256" key="9">
    <source>
        <dbReference type="ARBA" id="ARBA00023284"/>
    </source>
</evidence>
<comment type="similarity">
    <text evidence="2">Belongs to the VKOR family.</text>
</comment>
<accession>A0A0K0XUR8</accession>
<evidence type="ECO:0000256" key="1">
    <source>
        <dbReference type="ARBA" id="ARBA00004141"/>
    </source>
</evidence>
<dbReference type="GO" id="GO:0016491">
    <property type="term" value="F:oxidoreductase activity"/>
    <property type="evidence" value="ECO:0007669"/>
    <property type="project" value="UniProtKB-KW"/>
</dbReference>
<keyword evidence="6" id="KW-0560">Oxidoreductase</keyword>
<proteinExistence type="inferred from homology"/>
<dbReference type="Gene3D" id="3.40.30.10">
    <property type="entry name" value="Glutaredoxin"/>
    <property type="match status" value="1"/>
</dbReference>
<dbReference type="Gene3D" id="1.20.1440.130">
    <property type="entry name" value="VKOR domain"/>
    <property type="match status" value="1"/>
</dbReference>
<dbReference type="GO" id="GO:0048038">
    <property type="term" value="F:quinone binding"/>
    <property type="evidence" value="ECO:0007669"/>
    <property type="project" value="UniProtKB-KW"/>
</dbReference>